<dbReference type="SUPFAM" id="SSF56112">
    <property type="entry name" value="Protein kinase-like (PK-like)"/>
    <property type="match status" value="1"/>
</dbReference>
<dbReference type="InterPro" id="IPR011009">
    <property type="entry name" value="Kinase-like_dom_sf"/>
</dbReference>
<proteinExistence type="predicted"/>
<dbReference type="PANTHER" id="PTHR11012:SF30">
    <property type="entry name" value="PROTEIN KINASE-LIKE DOMAIN-CONTAINING"/>
    <property type="match status" value="1"/>
</dbReference>
<dbReference type="InterPro" id="IPR004119">
    <property type="entry name" value="EcKL"/>
</dbReference>
<dbReference type="SMART" id="SM00587">
    <property type="entry name" value="CHK"/>
    <property type="match status" value="1"/>
</dbReference>
<accession>A0AAW2Z1N4</accession>
<evidence type="ECO:0000259" key="1">
    <source>
        <dbReference type="SMART" id="SM00587"/>
    </source>
</evidence>
<dbReference type="PANTHER" id="PTHR11012">
    <property type="entry name" value="PROTEIN KINASE-LIKE DOMAIN-CONTAINING"/>
    <property type="match status" value="1"/>
</dbReference>
<gene>
    <name evidence="2" type="ORF">AKO1_011519</name>
</gene>
<feature type="non-terminal residue" evidence="2">
    <location>
        <position position="424"/>
    </location>
</feature>
<keyword evidence="3" id="KW-1185">Reference proteome</keyword>
<dbReference type="AlphaFoldDB" id="A0AAW2Z1N4"/>
<dbReference type="EMBL" id="JAOPGA020000946">
    <property type="protein sequence ID" value="KAL0483265.1"/>
    <property type="molecule type" value="Genomic_DNA"/>
</dbReference>
<feature type="domain" description="CHK kinase-like" evidence="1">
    <location>
        <begin position="142"/>
        <end position="332"/>
    </location>
</feature>
<dbReference type="Gene3D" id="3.90.1200.10">
    <property type="match status" value="1"/>
</dbReference>
<reference evidence="2 3" key="1">
    <citation type="submission" date="2024-03" db="EMBL/GenBank/DDBJ databases">
        <title>The Acrasis kona genome and developmental transcriptomes reveal deep origins of eukaryotic multicellular pathways.</title>
        <authorList>
            <person name="Sheikh S."/>
            <person name="Fu C.-J."/>
            <person name="Brown M.W."/>
            <person name="Baldauf S.L."/>
        </authorList>
    </citation>
    <scope>NUCLEOTIDE SEQUENCE [LARGE SCALE GENOMIC DNA]</scope>
    <source>
        <strain evidence="2 3">ATCC MYA-3509</strain>
    </source>
</reference>
<comment type="caution">
    <text evidence="2">The sequence shown here is derived from an EMBL/GenBank/DDBJ whole genome shotgun (WGS) entry which is preliminary data.</text>
</comment>
<evidence type="ECO:0000313" key="3">
    <source>
        <dbReference type="Proteomes" id="UP001431209"/>
    </source>
</evidence>
<protein>
    <recommendedName>
        <fullName evidence="1">CHK kinase-like domain-containing protein</fullName>
    </recommendedName>
</protein>
<dbReference type="Pfam" id="PF02958">
    <property type="entry name" value="EcKL"/>
    <property type="match status" value="1"/>
</dbReference>
<dbReference type="Proteomes" id="UP001431209">
    <property type="component" value="Unassembled WGS sequence"/>
</dbReference>
<organism evidence="2 3">
    <name type="scientific">Acrasis kona</name>
    <dbReference type="NCBI Taxonomy" id="1008807"/>
    <lineage>
        <taxon>Eukaryota</taxon>
        <taxon>Discoba</taxon>
        <taxon>Heterolobosea</taxon>
        <taxon>Tetramitia</taxon>
        <taxon>Eutetramitia</taxon>
        <taxon>Acrasidae</taxon>
        <taxon>Acrasis</taxon>
    </lineage>
</organism>
<name>A0AAW2Z1N4_9EUKA</name>
<evidence type="ECO:0000313" key="2">
    <source>
        <dbReference type="EMBL" id="KAL0483265.1"/>
    </source>
</evidence>
<sequence>MSGITLDDGSAMSPEWMSAVMTKNKNKSVDIEHLDFIPAKQLCKDRCEVTRILLKTDDEAIPKSFLWKNIAVKDLPHVESNSLGNDKYTFNRETDIDSYENEMLFYQNYSTILNNSGIRVPKCYLTINKYDPKDKDNSKFSLLLEDLVASGFVKKHILLTKDEVIHSIEYLANLHGKYWGKTGTLDKLWNHGTFWSSEKRTENVINEMPQTWREFCSRFKGENVYFCSNDIIRLGERLHNQRFLIKQKLNQMTTRTFVHGNFKTSNILFRQGESGIEAAAVDWKWSGIGHPIQDIMFLLLGAFNAGLGLDENPIEKRVISTYCKHLNHLYKIQYDIEQATSDFKFALLDFAFVILGHFFRGQTPDTIRNDSSDPEVLSLAISVDNVVHLTRYLDRLLVEIEPRDTLDRPVETSISPMRFYNSYE</sequence>
<dbReference type="InterPro" id="IPR015897">
    <property type="entry name" value="CHK_kinase-like"/>
</dbReference>